<accession>A0AAN6IJ42</accession>
<evidence type="ECO:0000313" key="3">
    <source>
        <dbReference type="Proteomes" id="UP001203852"/>
    </source>
</evidence>
<dbReference type="InterPro" id="IPR053221">
    <property type="entry name" value="Burnettramic_acid_biosynth"/>
</dbReference>
<name>A0AAN6IJ42_9EURO</name>
<gene>
    <name evidence="2" type="ORF">EDD36DRAFT_50456</name>
</gene>
<comment type="caution">
    <text evidence="2">The sequence shown here is derived from an EMBL/GenBank/DDBJ whole genome shotgun (WGS) entry which is preliminary data.</text>
</comment>
<dbReference type="AlphaFoldDB" id="A0AAN6IJ42"/>
<feature type="compositionally biased region" description="Polar residues" evidence="1">
    <location>
        <begin position="304"/>
        <end position="319"/>
    </location>
</feature>
<evidence type="ECO:0000313" key="2">
    <source>
        <dbReference type="EMBL" id="KAI1619105.1"/>
    </source>
</evidence>
<reference evidence="2" key="1">
    <citation type="journal article" date="2022" name="bioRxiv">
        <title>Deciphering the potential niche of two novel black yeast fungi from a biological soil crust based on their genomes, phenotypes, and melanin regulation.</title>
        <authorList>
            <consortium name="DOE Joint Genome Institute"/>
            <person name="Carr E.C."/>
            <person name="Barton Q."/>
            <person name="Grambo S."/>
            <person name="Sullivan M."/>
            <person name="Renfro C.M."/>
            <person name="Kuo A."/>
            <person name="Pangilinan J."/>
            <person name="Lipzen A."/>
            <person name="Keymanesh K."/>
            <person name="Savage E."/>
            <person name="Barry K."/>
            <person name="Grigoriev I.V."/>
            <person name="Riekhof W.R."/>
            <person name="Harris S.S."/>
        </authorList>
    </citation>
    <scope>NUCLEOTIDE SEQUENCE</scope>
    <source>
        <strain evidence="2">JF 03-4F</strain>
    </source>
</reference>
<feature type="compositionally biased region" description="Basic and acidic residues" evidence="1">
    <location>
        <begin position="402"/>
        <end position="475"/>
    </location>
</feature>
<organism evidence="2 3">
    <name type="scientific">Exophiala viscosa</name>
    <dbReference type="NCBI Taxonomy" id="2486360"/>
    <lineage>
        <taxon>Eukaryota</taxon>
        <taxon>Fungi</taxon>
        <taxon>Dikarya</taxon>
        <taxon>Ascomycota</taxon>
        <taxon>Pezizomycotina</taxon>
        <taxon>Eurotiomycetes</taxon>
        <taxon>Chaetothyriomycetidae</taxon>
        <taxon>Chaetothyriales</taxon>
        <taxon>Herpotrichiellaceae</taxon>
        <taxon>Exophiala</taxon>
    </lineage>
</organism>
<feature type="compositionally biased region" description="Basic and acidic residues" evidence="1">
    <location>
        <begin position="385"/>
        <end position="394"/>
    </location>
</feature>
<keyword evidence="3" id="KW-1185">Reference proteome</keyword>
<feature type="compositionally biased region" description="Basic residues" evidence="1">
    <location>
        <begin position="236"/>
        <end position="247"/>
    </location>
</feature>
<evidence type="ECO:0000256" key="1">
    <source>
        <dbReference type="SAM" id="MobiDB-lite"/>
    </source>
</evidence>
<feature type="region of interest" description="Disordered" evidence="1">
    <location>
        <begin position="236"/>
        <end position="475"/>
    </location>
</feature>
<sequence>MSYAMDNKQFQDPESGQPVSVQEIEHALRWIPPPPQYKQFPGIPRPVAIPQIQPNSIISGPMPFTRAFAPCLLPHTITPEQFVAFIDNYAVAAAPSPAFQGMQLVSTGIGFVPHHWAQAASGAIGFAAGAGTQVVAAARTKLYLKKVNEDFFNRRGLRASVVGDDDLRNITREDPRQAPLVPANPSAGVTTFAERRLKALDRYIAPLSFDVPPPEAQTNTLDRLSAKQVNAKIKKNREKALKQARKHGGSDHGQHLDPGDESKSRSRSGSRSSFDDRYGPTTELDNFAAYPSGDSGYLAENYGNPPSYSPGNHGVSSRETGYPAKDFGYSTRNNPYPQNDGYPPRDDRYPQGNGYQPRDDRYLQGNGYPSRDTGYPSLDPAHAQTESKKIRELNLKMQEINLKAEREMMKEDKDRKRDKIDREREKKISEVQDKIDKEMRHGHSRNSSEDFDRPRDRSKHEKKRDRSADKAENKDFRAAGKLKWIVIQNL</sequence>
<dbReference type="PANTHER" id="PTHR38887">
    <property type="entry name" value="CHROMOSOME 21, WHOLE GENOME SHOTGUN SEQUENCE"/>
    <property type="match status" value="1"/>
</dbReference>
<proteinExistence type="predicted"/>
<dbReference type="PANTHER" id="PTHR38887:SF1">
    <property type="entry name" value="RAS MODIFICATION PROTEIN ERF4"/>
    <property type="match status" value="1"/>
</dbReference>
<dbReference type="Proteomes" id="UP001203852">
    <property type="component" value="Unassembled WGS sequence"/>
</dbReference>
<protein>
    <submittedName>
        <fullName evidence="2">Uncharacterized protein</fullName>
    </submittedName>
</protein>
<feature type="compositionally biased region" description="Basic and acidic residues" evidence="1">
    <location>
        <begin position="248"/>
        <end position="264"/>
    </location>
</feature>
<dbReference type="EMBL" id="MU404350">
    <property type="protein sequence ID" value="KAI1619105.1"/>
    <property type="molecule type" value="Genomic_DNA"/>
</dbReference>